<evidence type="ECO:0000313" key="6">
    <source>
        <dbReference type="Proteomes" id="UP000077280"/>
    </source>
</evidence>
<keyword evidence="6" id="KW-1185">Reference proteome</keyword>
<comment type="caution">
    <text evidence="4">The sequence shown here is derived from an EMBL/GenBank/DDBJ whole genome shotgun (WGS) entry which is preliminary data.</text>
</comment>
<proteinExistence type="predicted"/>
<dbReference type="PRINTS" id="PR00455">
    <property type="entry name" value="HTHTETR"/>
</dbReference>
<evidence type="ECO:0000313" key="4">
    <source>
        <dbReference type="EMBL" id="MDV7693777.1"/>
    </source>
</evidence>
<reference evidence="4" key="2">
    <citation type="submission" date="2019-10" db="EMBL/GenBank/DDBJ databases">
        <title>Malate fermentation in French cider.</title>
        <authorList>
            <person name="Cousin F.J."/>
            <person name="Medina Fernandez S."/>
            <person name="Misery B."/>
            <person name="Laplace J.-M."/>
            <person name="Cretenet M."/>
        </authorList>
    </citation>
    <scope>NUCLEOTIDE SEQUENCE</scope>
    <source>
        <strain evidence="4">UCMA15901</strain>
    </source>
</reference>
<evidence type="ECO:0000313" key="7">
    <source>
        <dbReference type="Proteomes" id="UP001275867"/>
    </source>
</evidence>
<evidence type="ECO:0000256" key="1">
    <source>
        <dbReference type="ARBA" id="ARBA00023125"/>
    </source>
</evidence>
<dbReference type="InterPro" id="IPR023772">
    <property type="entry name" value="DNA-bd_HTH_TetR-type_CS"/>
</dbReference>
<sequence>MNTNVFSNYRNWLDAQKIPKGKKAVLLSALTLFAEFGFNGTSTAKIAQTAGVSQATIFKYFKTKQDLLIAILQPIIQNFFPVYRDDFLAEWQNFNTLRELVHFIIHDRYRFLKENSDAFTILLSEMLTNQTIRRLFQKILQSSKPIFVKQFQKKLLQNGVRKDLDSLAVFRTLLGQLLTYFLQQKFAPQIKVNEENDLKEIEDQIIRAISGQKREAN</sequence>
<dbReference type="GO" id="GO:0003677">
    <property type="term" value="F:DNA binding"/>
    <property type="evidence" value="ECO:0007669"/>
    <property type="project" value="UniProtKB-UniRule"/>
</dbReference>
<dbReference type="InterPro" id="IPR009057">
    <property type="entry name" value="Homeodomain-like_sf"/>
</dbReference>
<dbReference type="AlphaFoldDB" id="A0AAP5TDW2"/>
<dbReference type="EMBL" id="LXND01000032">
    <property type="protein sequence ID" value="OAD64502.1"/>
    <property type="molecule type" value="Genomic_DNA"/>
</dbReference>
<evidence type="ECO:0000259" key="3">
    <source>
        <dbReference type="PROSITE" id="PS50977"/>
    </source>
</evidence>
<dbReference type="PROSITE" id="PS01081">
    <property type="entry name" value="HTH_TETR_1"/>
    <property type="match status" value="1"/>
</dbReference>
<gene>
    <name evidence="5" type="ORF">A7K95_04650</name>
    <name evidence="4" type="ORF">GA842_02555</name>
</gene>
<feature type="domain" description="HTH tetR-type" evidence="3">
    <location>
        <begin position="19"/>
        <end position="79"/>
    </location>
</feature>
<dbReference type="Pfam" id="PF00440">
    <property type="entry name" value="TetR_N"/>
    <property type="match status" value="1"/>
</dbReference>
<dbReference type="Proteomes" id="UP000077280">
    <property type="component" value="Unassembled WGS sequence"/>
</dbReference>
<dbReference type="PANTHER" id="PTHR43479:SF11">
    <property type="entry name" value="ACREF_ENVCD OPERON REPRESSOR-RELATED"/>
    <property type="match status" value="1"/>
</dbReference>
<dbReference type="InterPro" id="IPR050624">
    <property type="entry name" value="HTH-type_Tx_Regulator"/>
</dbReference>
<feature type="DNA-binding region" description="H-T-H motif" evidence="2">
    <location>
        <begin position="42"/>
        <end position="61"/>
    </location>
</feature>
<reference evidence="5 6" key="1">
    <citation type="submission" date="2016-05" db="EMBL/GenBank/DDBJ databases">
        <title>Draft genome sequence of Pediococcus parvulus 2.6, a probiotic beta-glucan producer strain.</title>
        <authorList>
            <person name="Mohedano M.L."/>
            <person name="Perez-Ramos A."/>
            <person name="Duenas M.T."/>
            <person name="Lamontanara A."/>
            <person name="Orru L."/>
            <person name="Spano G."/>
            <person name="Capozzi V."/>
            <person name="Lopez P."/>
        </authorList>
    </citation>
    <scope>NUCLEOTIDE SEQUENCE [LARGE SCALE GENOMIC DNA]</scope>
    <source>
        <strain evidence="5 6">2.6</strain>
    </source>
</reference>
<dbReference type="InterPro" id="IPR001647">
    <property type="entry name" value="HTH_TetR"/>
</dbReference>
<accession>A0AAP5TDW2</accession>
<keyword evidence="1 2" id="KW-0238">DNA-binding</keyword>
<organism evidence="4 7">
    <name type="scientific">Pediococcus parvulus</name>
    <dbReference type="NCBI Taxonomy" id="54062"/>
    <lineage>
        <taxon>Bacteria</taxon>
        <taxon>Bacillati</taxon>
        <taxon>Bacillota</taxon>
        <taxon>Bacilli</taxon>
        <taxon>Lactobacillales</taxon>
        <taxon>Lactobacillaceae</taxon>
        <taxon>Pediococcus</taxon>
    </lineage>
</organism>
<dbReference type="EMBL" id="WERX01000005">
    <property type="protein sequence ID" value="MDV7693777.1"/>
    <property type="molecule type" value="Genomic_DNA"/>
</dbReference>
<evidence type="ECO:0000256" key="2">
    <source>
        <dbReference type="PROSITE-ProRule" id="PRU00335"/>
    </source>
</evidence>
<evidence type="ECO:0000313" key="5">
    <source>
        <dbReference type="EMBL" id="OAD64502.1"/>
    </source>
</evidence>
<dbReference type="Gene3D" id="1.10.357.10">
    <property type="entry name" value="Tetracycline Repressor, domain 2"/>
    <property type="match status" value="1"/>
</dbReference>
<dbReference type="SUPFAM" id="SSF46689">
    <property type="entry name" value="Homeodomain-like"/>
    <property type="match status" value="1"/>
</dbReference>
<dbReference type="Proteomes" id="UP001275867">
    <property type="component" value="Unassembled WGS sequence"/>
</dbReference>
<dbReference type="RefSeq" id="WP_068805574.1">
    <property type="nucleotide sequence ID" value="NZ_LXND01000032.1"/>
</dbReference>
<dbReference type="PANTHER" id="PTHR43479">
    <property type="entry name" value="ACREF/ENVCD OPERON REPRESSOR-RELATED"/>
    <property type="match status" value="1"/>
</dbReference>
<dbReference type="PROSITE" id="PS50977">
    <property type="entry name" value="HTH_TETR_2"/>
    <property type="match status" value="1"/>
</dbReference>
<name>A0AAP5TDW2_9LACO</name>
<protein>
    <submittedName>
        <fullName evidence="4">TetR family transcriptional regulator</fullName>
    </submittedName>
</protein>